<accession>A0A974DZF7</accession>
<protein>
    <submittedName>
        <fullName evidence="2">Uncharacterized protein</fullName>
    </submittedName>
</protein>
<keyword evidence="1" id="KW-0472">Membrane</keyword>
<evidence type="ECO:0000313" key="3">
    <source>
        <dbReference type="Proteomes" id="UP000694892"/>
    </source>
</evidence>
<sequence length="478" mass="54442">MKMYYTYLLVYIVIVGICLPRFLSAESNNESQFNESYKQTETKQSYYTLIIIGVVAVVIICLLGAAGWFLYYRLKKKMAVYDEEKAIEQSAPPKSKINKRAKGKKLKKKKRDCANQPVETAVTVEATPNHVLATEEKCTVPDEVKSTKAEHVVPSKDITTEKEYVAPDNVCPSGEETPRTPKYKRVTILQWIDETTDEEDDEQTDLEQTLQAPKKYILPLTAVNFDQEKSVVPESHMSSDLKLPTVTIEDDDDEEWLNKPTGLKQCVEDVYIRENKCTSDPISVTVQIEEDGEESEDLKKMSDDIKSGKYEITESFEEGPYGIMLFRDGEKNIYLTNLPVDKIVLRPIGSAPIKSMQGVTKALKEAEAESKSLDKDFHGIGSNYEECTKHREPIEILIFQDDGEDPVEITDLPSDTAEMIMEHILSYPFEKRKSEILLFQVNEKAIYVTNLPKDKAKITMQYIRSLPPESMHDIMKTL</sequence>
<dbReference type="Proteomes" id="UP000694892">
    <property type="component" value="Chromosome 1L"/>
</dbReference>
<dbReference type="KEGG" id="xla:108713397"/>
<evidence type="ECO:0000313" key="2">
    <source>
        <dbReference type="EMBL" id="OCU00779.1"/>
    </source>
</evidence>
<dbReference type="EMBL" id="CM004466">
    <property type="protein sequence ID" value="OCU00779.1"/>
    <property type="molecule type" value="Genomic_DNA"/>
</dbReference>
<feature type="transmembrane region" description="Helical" evidence="1">
    <location>
        <begin position="49"/>
        <end position="71"/>
    </location>
</feature>
<reference evidence="3" key="1">
    <citation type="journal article" date="2016" name="Nature">
        <title>Genome evolution in the allotetraploid frog Xenopus laevis.</title>
        <authorList>
            <person name="Session A.M."/>
            <person name="Uno Y."/>
            <person name="Kwon T."/>
            <person name="Chapman J.A."/>
            <person name="Toyoda A."/>
            <person name="Takahashi S."/>
            <person name="Fukui A."/>
            <person name="Hikosaka A."/>
            <person name="Suzuki A."/>
            <person name="Kondo M."/>
            <person name="van Heeringen S.J."/>
            <person name="Quigley I."/>
            <person name="Heinz S."/>
            <person name="Ogino H."/>
            <person name="Ochi H."/>
            <person name="Hellsten U."/>
            <person name="Lyons J.B."/>
            <person name="Simakov O."/>
            <person name="Putnam N."/>
            <person name="Stites J."/>
            <person name="Kuroki Y."/>
            <person name="Tanaka T."/>
            <person name="Michiue T."/>
            <person name="Watanabe M."/>
            <person name="Bogdanovic O."/>
            <person name="Lister R."/>
            <person name="Georgiou G."/>
            <person name="Paranjpe S.S."/>
            <person name="van Kruijsbergen I."/>
            <person name="Shu S."/>
            <person name="Carlson J."/>
            <person name="Kinoshita T."/>
            <person name="Ohta Y."/>
            <person name="Mawaribuchi S."/>
            <person name="Jenkins J."/>
            <person name="Grimwood J."/>
            <person name="Schmutz J."/>
            <person name="Mitros T."/>
            <person name="Mozaffari S.V."/>
            <person name="Suzuki Y."/>
            <person name="Haramoto Y."/>
            <person name="Yamamoto T.S."/>
            <person name="Takagi C."/>
            <person name="Heald R."/>
            <person name="Miller K."/>
            <person name="Haudenschild C."/>
            <person name="Kitzman J."/>
            <person name="Nakayama T."/>
            <person name="Izutsu Y."/>
            <person name="Robert J."/>
            <person name="Fortriede J."/>
            <person name="Burns K."/>
            <person name="Lotay V."/>
            <person name="Karimi K."/>
            <person name="Yasuoka Y."/>
            <person name="Dichmann D.S."/>
            <person name="Flajnik M.F."/>
            <person name="Houston D.W."/>
            <person name="Shendure J."/>
            <person name="DuPasquier L."/>
            <person name="Vize P.D."/>
            <person name="Zorn A.M."/>
            <person name="Ito M."/>
            <person name="Marcotte E.M."/>
            <person name="Wallingford J.B."/>
            <person name="Ito Y."/>
            <person name="Asashima M."/>
            <person name="Ueno N."/>
            <person name="Matsuda Y."/>
            <person name="Veenstra G.J."/>
            <person name="Fujiyama A."/>
            <person name="Harland R.M."/>
            <person name="Taira M."/>
            <person name="Rokhsar D.S."/>
        </authorList>
    </citation>
    <scope>NUCLEOTIDE SEQUENCE [LARGE SCALE GENOMIC DNA]</scope>
    <source>
        <strain evidence="3">J</strain>
    </source>
</reference>
<gene>
    <name evidence="2" type="ORF">XELAEV_18006558mg</name>
</gene>
<proteinExistence type="predicted"/>
<name>A0A974DZF7_XENLA</name>
<organism evidence="2 3">
    <name type="scientific">Xenopus laevis</name>
    <name type="common">African clawed frog</name>
    <dbReference type="NCBI Taxonomy" id="8355"/>
    <lineage>
        <taxon>Eukaryota</taxon>
        <taxon>Metazoa</taxon>
        <taxon>Chordata</taxon>
        <taxon>Craniata</taxon>
        <taxon>Vertebrata</taxon>
        <taxon>Euteleostomi</taxon>
        <taxon>Amphibia</taxon>
        <taxon>Batrachia</taxon>
        <taxon>Anura</taxon>
        <taxon>Pipoidea</taxon>
        <taxon>Pipidae</taxon>
        <taxon>Xenopodinae</taxon>
        <taxon>Xenopus</taxon>
        <taxon>Xenopus</taxon>
    </lineage>
</organism>
<keyword evidence="1" id="KW-1133">Transmembrane helix</keyword>
<dbReference type="RefSeq" id="XP_018112103.2">
    <property type="nucleotide sequence ID" value="XM_018256614.2"/>
</dbReference>
<dbReference type="OMA" id="MITEHIR"/>
<dbReference type="OrthoDB" id="10591164at2759"/>
<keyword evidence="1" id="KW-0812">Transmembrane</keyword>
<evidence type="ECO:0000256" key="1">
    <source>
        <dbReference type="SAM" id="Phobius"/>
    </source>
</evidence>
<dbReference type="AlphaFoldDB" id="A0A974DZF7"/>